<proteinExistence type="predicted"/>
<dbReference type="EMBL" id="JAWRVE010000226">
    <property type="protein sequence ID" value="KAL1848119.1"/>
    <property type="molecule type" value="Genomic_DNA"/>
</dbReference>
<evidence type="ECO:0000313" key="3">
    <source>
        <dbReference type="Proteomes" id="UP001583177"/>
    </source>
</evidence>
<dbReference type="Proteomes" id="UP001583177">
    <property type="component" value="Unassembled WGS sequence"/>
</dbReference>
<sequence length="217" mass="24145">MAGAIAKVRDHVKNAVPLPSINRSPSIPDGLDKWFDDMSIEEDKTDIRTPNANRDPGLAKLVNEVNAGPSASREAQQHNIDMLGRYLNDLKKSVNAQKSEKKRHRFRTVFSHFTNFTKDQSKSKETEKKRDGSTPGKHDGLSQALRKEKEEDKPLTKKQIDSVVDVLVKGVKVVKPLAFLASEVTCGTHLQVALNSIMLFVTVSWTQTSGADSFSKY</sequence>
<name>A0ABR3VXZ6_9PEZI</name>
<comment type="caution">
    <text evidence="2">The sequence shown here is derived from an EMBL/GenBank/DDBJ whole genome shotgun (WGS) entry which is preliminary data.</text>
</comment>
<evidence type="ECO:0000256" key="1">
    <source>
        <dbReference type="SAM" id="MobiDB-lite"/>
    </source>
</evidence>
<keyword evidence="3" id="KW-1185">Reference proteome</keyword>
<protein>
    <submittedName>
        <fullName evidence="2">Uncharacterized protein</fullName>
    </submittedName>
</protein>
<reference evidence="2 3" key="1">
    <citation type="journal article" date="2024" name="IMA Fungus">
        <title>IMA Genome - F19 : A genome assembly and annotation guide to empower mycologists, including annotated draft genome sequences of Ceratocystis pirilliformis, Diaporthe australafricana, Fusarium ophioides, Paecilomyces lecythidis, and Sporothrix stenoceras.</title>
        <authorList>
            <person name="Aylward J."/>
            <person name="Wilson A.M."/>
            <person name="Visagie C.M."/>
            <person name="Spraker J."/>
            <person name="Barnes I."/>
            <person name="Buitendag C."/>
            <person name="Ceriani C."/>
            <person name="Del Mar Angel L."/>
            <person name="du Plessis D."/>
            <person name="Fuchs T."/>
            <person name="Gasser K."/>
            <person name="Kramer D."/>
            <person name="Li W."/>
            <person name="Munsamy K."/>
            <person name="Piso A."/>
            <person name="Price J.L."/>
            <person name="Sonnekus B."/>
            <person name="Thomas C."/>
            <person name="van der Nest A."/>
            <person name="van Dijk A."/>
            <person name="van Heerden A."/>
            <person name="van Vuuren N."/>
            <person name="Yilmaz N."/>
            <person name="Duong T.A."/>
            <person name="van der Merwe N.A."/>
            <person name="Wingfield M.J."/>
            <person name="Wingfield B.D."/>
        </authorList>
    </citation>
    <scope>NUCLEOTIDE SEQUENCE [LARGE SCALE GENOMIC DNA]</scope>
    <source>
        <strain evidence="2 3">CMW 18300</strain>
    </source>
</reference>
<organism evidence="2 3">
    <name type="scientific">Diaporthe australafricana</name>
    <dbReference type="NCBI Taxonomy" id="127596"/>
    <lineage>
        <taxon>Eukaryota</taxon>
        <taxon>Fungi</taxon>
        <taxon>Dikarya</taxon>
        <taxon>Ascomycota</taxon>
        <taxon>Pezizomycotina</taxon>
        <taxon>Sordariomycetes</taxon>
        <taxon>Sordariomycetidae</taxon>
        <taxon>Diaporthales</taxon>
        <taxon>Diaporthaceae</taxon>
        <taxon>Diaporthe</taxon>
    </lineage>
</organism>
<evidence type="ECO:0000313" key="2">
    <source>
        <dbReference type="EMBL" id="KAL1848119.1"/>
    </source>
</evidence>
<gene>
    <name evidence="2" type="ORF">Daus18300_013719</name>
</gene>
<feature type="region of interest" description="Disordered" evidence="1">
    <location>
        <begin position="117"/>
        <end position="154"/>
    </location>
</feature>
<feature type="compositionally biased region" description="Basic and acidic residues" evidence="1">
    <location>
        <begin position="119"/>
        <end position="154"/>
    </location>
</feature>
<accession>A0ABR3VXZ6</accession>